<dbReference type="HOGENOM" id="CLU_3329593_0_0_9"/>
<organism evidence="1 2">
    <name type="scientific">Leuconostoc carnosum (strain JB16)</name>
    <dbReference type="NCBI Taxonomy" id="1229758"/>
    <lineage>
        <taxon>Bacteria</taxon>
        <taxon>Bacillati</taxon>
        <taxon>Bacillota</taxon>
        <taxon>Bacilli</taxon>
        <taxon>Lactobacillales</taxon>
        <taxon>Lactobacillaceae</taxon>
        <taxon>Leuconostoc</taxon>
    </lineage>
</organism>
<dbReference type="PATRIC" id="fig|1229758.3.peg.844"/>
<reference evidence="1 2" key="1">
    <citation type="journal article" date="2012" name="J. Bacteriol.">
        <title>Complete genome sequence of Leuconostoc carnosum strain JB16, isolated from Kimchi.</title>
        <authorList>
            <person name="Jung J.Y."/>
            <person name="Lee S.H."/>
            <person name="Jeon C.O."/>
        </authorList>
    </citation>
    <scope>NUCLEOTIDE SEQUENCE [LARGE SCALE GENOMIC DNA]</scope>
    <source>
        <strain evidence="1 2">JB16</strain>
    </source>
</reference>
<dbReference type="KEGG" id="lcn:C270_04220"/>
<protein>
    <submittedName>
        <fullName evidence="1">Uncharacterized protein</fullName>
    </submittedName>
</protein>
<dbReference type="Proteomes" id="UP000006299">
    <property type="component" value="Chromosome"/>
</dbReference>
<evidence type="ECO:0000313" key="2">
    <source>
        <dbReference type="Proteomes" id="UP000006299"/>
    </source>
</evidence>
<keyword evidence="2" id="KW-1185">Reference proteome</keyword>
<dbReference type="AlphaFoldDB" id="K0DAA9"/>
<name>K0DAA9_LEUCJ</name>
<accession>K0DAA9</accession>
<dbReference type="EMBL" id="CP003851">
    <property type="protein sequence ID" value="AFT81755.1"/>
    <property type="molecule type" value="Genomic_DNA"/>
</dbReference>
<gene>
    <name evidence="1" type="ordered locus">C270_04220</name>
</gene>
<evidence type="ECO:0000313" key="1">
    <source>
        <dbReference type="EMBL" id="AFT81755.1"/>
    </source>
</evidence>
<sequence>MIWTLVVGAILGTAVGAVTSRAEPLGWIRQRATSRVHF</sequence>
<proteinExistence type="predicted"/>